<dbReference type="PANTHER" id="PTHR46766:SF1">
    <property type="entry name" value="GLUTAMINE-RICH PROTEIN 2"/>
    <property type="match status" value="1"/>
</dbReference>
<proteinExistence type="inferred from homology"/>
<feature type="region of interest" description="Disordered" evidence="2">
    <location>
        <begin position="164"/>
        <end position="184"/>
    </location>
</feature>
<evidence type="ECO:0000259" key="3">
    <source>
        <dbReference type="Pfam" id="PF00823"/>
    </source>
</evidence>
<evidence type="ECO:0000256" key="1">
    <source>
        <dbReference type="ARBA" id="ARBA00010652"/>
    </source>
</evidence>
<dbReference type="Proteomes" id="UP001236585">
    <property type="component" value="Chromosome"/>
</dbReference>
<dbReference type="PANTHER" id="PTHR46766">
    <property type="entry name" value="GLUTAMINE-RICH PROTEIN 2"/>
    <property type="match status" value="1"/>
</dbReference>
<dbReference type="InterPro" id="IPR022171">
    <property type="entry name" value="PPE_C"/>
</dbReference>
<organism evidence="5 6">
    <name type="scientific">Candidatus Mycobacterium wuenschmannii</name>
    <dbReference type="NCBI Taxonomy" id="3027808"/>
    <lineage>
        <taxon>Bacteria</taxon>
        <taxon>Bacillati</taxon>
        <taxon>Actinomycetota</taxon>
        <taxon>Actinomycetes</taxon>
        <taxon>Mycobacteriales</taxon>
        <taxon>Mycobacteriaceae</taxon>
        <taxon>Mycobacterium</taxon>
    </lineage>
</organism>
<comment type="similarity">
    <text evidence="1">Belongs to the mycobacterial PPE family.</text>
</comment>
<accession>A0ABY8W6M3</accession>
<name>A0ABY8W6M3_9MYCO</name>
<gene>
    <name evidence="5" type="ORF">PT015_12035</name>
</gene>
<keyword evidence="6" id="KW-1185">Reference proteome</keyword>
<dbReference type="RefSeq" id="WP_285190839.1">
    <property type="nucleotide sequence ID" value="NZ_CP126981.1"/>
</dbReference>
<feature type="domain" description="PPE family C-terminal" evidence="4">
    <location>
        <begin position="311"/>
        <end position="394"/>
    </location>
</feature>
<evidence type="ECO:0000313" key="5">
    <source>
        <dbReference type="EMBL" id="WIM90083.1"/>
    </source>
</evidence>
<dbReference type="Pfam" id="PF12484">
    <property type="entry name" value="PPE-SVP"/>
    <property type="match status" value="1"/>
</dbReference>
<evidence type="ECO:0000259" key="4">
    <source>
        <dbReference type="Pfam" id="PF12484"/>
    </source>
</evidence>
<evidence type="ECO:0000313" key="6">
    <source>
        <dbReference type="Proteomes" id="UP001236585"/>
    </source>
</evidence>
<protein>
    <submittedName>
        <fullName evidence="5">PPE family protein</fullName>
    </submittedName>
</protein>
<dbReference type="InterPro" id="IPR000030">
    <property type="entry name" value="PPE_dom"/>
</dbReference>
<evidence type="ECO:0000256" key="2">
    <source>
        <dbReference type="SAM" id="MobiDB-lite"/>
    </source>
</evidence>
<feature type="domain" description="PPE" evidence="3">
    <location>
        <begin position="4"/>
        <end position="166"/>
    </location>
</feature>
<sequence>MVFDFAARPPEVNSTLIYSGAGAGPMMAAAASFSGLSSELGTNATAYESVVSSLVGSEWQGPSSTAMAAAAQQNIEWLQTTSALLQEAAAKATASAAAYEAAFSASIPPPVVFANRAQLAILVATNILGQNTPAIAANEAMYGEFWAQDAAAMSTYAATGATTSQLTPLTEPPQSVNPAGAGAQDSAVSNAVGSNAANSGANGVLSQLTNASAAAAQPGAAAPAATIGDLLTAIQGTAGIPFFSNSFNTFNVTNSWCLATMGTALGTLNHFISGAPFGVTIGDVTPLGAGLGFGTTLAGSTSGLGGGATLAGMGSAGSVGGMSVPTSWAGNAPVTLAANESVLSGSGWTAAADASATGTGGAPGVMPGMASAGAKSGMGLSGPRYGVKPKVMPKVLI</sequence>
<feature type="compositionally biased region" description="Polar residues" evidence="2">
    <location>
        <begin position="164"/>
        <end position="177"/>
    </location>
</feature>
<reference evidence="5 6" key="1">
    <citation type="journal article" date="2023" name="Microbiol. Resour. Announc.">
        <title>Complete Genome Sequence of Mycobacterium wuenschmanii, a novel Nontuberculous Mycobacterium Isolated from a captive population of Amazon Milk Frogs.</title>
        <authorList>
            <person name="Hicks J."/>
            <person name="Zeineldin M."/>
            <person name="Ward H."/>
            <person name="Wuenschmann A."/>
            <person name="Camp P."/>
            <person name="Farrell D."/>
            <person name="Lehman K."/>
            <person name="Thacker T."/>
            <person name="Cuthbert E."/>
        </authorList>
    </citation>
    <scope>NUCLEOTIDE SEQUENCE [LARGE SCALE GENOMIC DNA]</scope>
    <source>
        <strain evidence="5 6">Wuenschmanii</strain>
    </source>
</reference>
<dbReference type="Pfam" id="PF00823">
    <property type="entry name" value="PPE"/>
    <property type="match status" value="1"/>
</dbReference>
<dbReference type="Gene3D" id="1.20.1260.20">
    <property type="entry name" value="PPE superfamily"/>
    <property type="match status" value="1"/>
</dbReference>
<dbReference type="InterPro" id="IPR038332">
    <property type="entry name" value="PPE_sf"/>
</dbReference>
<dbReference type="EMBL" id="CP126981">
    <property type="protein sequence ID" value="WIM90083.1"/>
    <property type="molecule type" value="Genomic_DNA"/>
</dbReference>
<dbReference type="SUPFAM" id="SSF140459">
    <property type="entry name" value="PE/PPE dimer-like"/>
    <property type="match status" value="1"/>
</dbReference>